<evidence type="ECO:0000313" key="2">
    <source>
        <dbReference type="Proteomes" id="UP001529510"/>
    </source>
</evidence>
<accession>A0ABD0PBT6</accession>
<feature type="non-terminal residue" evidence="1">
    <location>
        <position position="1"/>
    </location>
</feature>
<proteinExistence type="predicted"/>
<evidence type="ECO:0000313" key="1">
    <source>
        <dbReference type="EMBL" id="KAL0171071.1"/>
    </source>
</evidence>
<organism evidence="1 2">
    <name type="scientific">Cirrhinus mrigala</name>
    <name type="common">Mrigala</name>
    <dbReference type="NCBI Taxonomy" id="683832"/>
    <lineage>
        <taxon>Eukaryota</taxon>
        <taxon>Metazoa</taxon>
        <taxon>Chordata</taxon>
        <taxon>Craniata</taxon>
        <taxon>Vertebrata</taxon>
        <taxon>Euteleostomi</taxon>
        <taxon>Actinopterygii</taxon>
        <taxon>Neopterygii</taxon>
        <taxon>Teleostei</taxon>
        <taxon>Ostariophysi</taxon>
        <taxon>Cypriniformes</taxon>
        <taxon>Cyprinidae</taxon>
        <taxon>Labeoninae</taxon>
        <taxon>Labeonini</taxon>
        <taxon>Cirrhinus</taxon>
    </lineage>
</organism>
<name>A0ABD0PBT6_CIRMR</name>
<feature type="non-terminal residue" evidence="1">
    <location>
        <position position="54"/>
    </location>
</feature>
<dbReference type="Proteomes" id="UP001529510">
    <property type="component" value="Unassembled WGS sequence"/>
</dbReference>
<dbReference type="AlphaFoldDB" id="A0ABD0PBT6"/>
<sequence>GVPMRSYNWRHHNHPFSLSFLEEVLRWVGMNEVHKAITLFLDAVDKQPATPRIQ</sequence>
<keyword evidence="2" id="KW-1185">Reference proteome</keyword>
<comment type="caution">
    <text evidence="1">The sequence shown here is derived from an EMBL/GenBank/DDBJ whole genome shotgun (WGS) entry which is preliminary data.</text>
</comment>
<dbReference type="EMBL" id="JAMKFB020000016">
    <property type="protein sequence ID" value="KAL0171071.1"/>
    <property type="molecule type" value="Genomic_DNA"/>
</dbReference>
<protein>
    <submittedName>
        <fullName evidence="1">Uncharacterized protein</fullName>
    </submittedName>
</protein>
<gene>
    <name evidence="1" type="ORF">M9458_031382</name>
</gene>
<reference evidence="1 2" key="1">
    <citation type="submission" date="2024-05" db="EMBL/GenBank/DDBJ databases">
        <title>Genome sequencing and assembly of Indian major carp, Cirrhinus mrigala (Hamilton, 1822).</title>
        <authorList>
            <person name="Mohindra V."/>
            <person name="Chowdhury L.M."/>
            <person name="Lal K."/>
            <person name="Jena J.K."/>
        </authorList>
    </citation>
    <scope>NUCLEOTIDE SEQUENCE [LARGE SCALE GENOMIC DNA]</scope>
    <source>
        <strain evidence="1">CM1030</strain>
        <tissue evidence="1">Blood</tissue>
    </source>
</reference>